<dbReference type="CDD" id="cd05015">
    <property type="entry name" value="SIS_PGI_1"/>
    <property type="match status" value="1"/>
</dbReference>
<dbReference type="Proteomes" id="UP001597158">
    <property type="component" value="Unassembled WGS sequence"/>
</dbReference>
<dbReference type="HAMAP" id="MF_00473">
    <property type="entry name" value="G6P_isomerase"/>
    <property type="match status" value="1"/>
</dbReference>
<dbReference type="InterPro" id="IPR035476">
    <property type="entry name" value="SIS_PGI_1"/>
</dbReference>
<keyword evidence="10" id="KW-1185">Reference proteome</keyword>
<comment type="similarity">
    <text evidence="2 7 8">Belongs to the GPI family.</text>
</comment>
<dbReference type="RefSeq" id="WP_277831127.1">
    <property type="nucleotide sequence ID" value="NZ_JARQZE010000002.1"/>
</dbReference>
<comment type="function">
    <text evidence="7">Catalyzes the reversible isomerization of glucose-6-phosphate to fructose-6-phosphate.</text>
</comment>
<dbReference type="EC" id="5.3.1.9" evidence="7"/>
<dbReference type="Gene3D" id="1.10.1390.10">
    <property type="match status" value="1"/>
</dbReference>
<dbReference type="PANTHER" id="PTHR11469:SF1">
    <property type="entry name" value="GLUCOSE-6-PHOSPHATE ISOMERASE"/>
    <property type="match status" value="1"/>
</dbReference>
<gene>
    <name evidence="7 9" type="primary">pgi</name>
    <name evidence="9" type="ORF">ACFQ4M_11220</name>
</gene>
<evidence type="ECO:0000256" key="7">
    <source>
        <dbReference type="HAMAP-Rule" id="MF_00473"/>
    </source>
</evidence>
<dbReference type="PROSITE" id="PS51463">
    <property type="entry name" value="P_GLUCOSE_ISOMERASE_3"/>
    <property type="match status" value="1"/>
</dbReference>
<dbReference type="InterPro" id="IPR046348">
    <property type="entry name" value="SIS_dom_sf"/>
</dbReference>
<evidence type="ECO:0000256" key="1">
    <source>
        <dbReference type="ARBA" id="ARBA00004926"/>
    </source>
</evidence>
<comment type="catalytic activity">
    <reaction evidence="6 7 8">
        <text>alpha-D-glucose 6-phosphate = beta-D-fructose 6-phosphate</text>
        <dbReference type="Rhea" id="RHEA:11816"/>
        <dbReference type="ChEBI" id="CHEBI:57634"/>
        <dbReference type="ChEBI" id="CHEBI:58225"/>
        <dbReference type="EC" id="5.3.1.9"/>
    </reaction>
</comment>
<dbReference type="CDD" id="cd05016">
    <property type="entry name" value="SIS_PGI_2"/>
    <property type="match status" value="1"/>
</dbReference>
<dbReference type="Pfam" id="PF00342">
    <property type="entry name" value="PGI"/>
    <property type="match status" value="1"/>
</dbReference>
<dbReference type="SUPFAM" id="SSF53697">
    <property type="entry name" value="SIS domain"/>
    <property type="match status" value="1"/>
</dbReference>
<dbReference type="PANTHER" id="PTHR11469">
    <property type="entry name" value="GLUCOSE-6-PHOSPHATE ISOMERASE"/>
    <property type="match status" value="1"/>
</dbReference>
<protein>
    <recommendedName>
        <fullName evidence="7">Glucose-6-phosphate isomerase</fullName>
        <shortName evidence="7">GPI</shortName>
        <ecNumber evidence="7">5.3.1.9</ecNumber>
    </recommendedName>
    <alternativeName>
        <fullName evidence="7">Phosphoglucose isomerase</fullName>
        <shortName evidence="7">PGI</shortName>
    </alternativeName>
    <alternativeName>
        <fullName evidence="7">Phosphohexose isomerase</fullName>
        <shortName evidence="7">PHI</shortName>
    </alternativeName>
</protein>
<dbReference type="InterPro" id="IPR035482">
    <property type="entry name" value="SIS_PGI_2"/>
</dbReference>
<dbReference type="PRINTS" id="PR00662">
    <property type="entry name" value="G6PISOMERASE"/>
</dbReference>
<reference evidence="10" key="1">
    <citation type="journal article" date="2019" name="Int. J. Syst. Evol. Microbiol.">
        <title>The Global Catalogue of Microorganisms (GCM) 10K type strain sequencing project: providing services to taxonomists for standard genome sequencing and annotation.</title>
        <authorList>
            <consortium name="The Broad Institute Genomics Platform"/>
            <consortium name="The Broad Institute Genome Sequencing Center for Infectious Disease"/>
            <person name="Wu L."/>
            <person name="Ma J."/>
        </authorList>
    </citation>
    <scope>NUCLEOTIDE SEQUENCE [LARGE SCALE GENOMIC DNA]</scope>
    <source>
        <strain evidence="10">CCUG 48884</strain>
    </source>
</reference>
<feature type="active site" evidence="7">
    <location>
        <position position="518"/>
    </location>
</feature>
<comment type="caution">
    <text evidence="9">The sequence shown here is derived from an EMBL/GenBank/DDBJ whole genome shotgun (WGS) entry which is preliminary data.</text>
</comment>
<comment type="subcellular location">
    <subcellularLocation>
        <location evidence="7">Cytoplasm</location>
    </subcellularLocation>
</comment>
<proteinExistence type="inferred from homology"/>
<keyword evidence="3 7" id="KW-0312">Gluconeogenesis</keyword>
<evidence type="ECO:0000256" key="4">
    <source>
        <dbReference type="ARBA" id="ARBA00023152"/>
    </source>
</evidence>
<comment type="pathway">
    <text evidence="7">Carbohydrate biosynthesis; gluconeogenesis.</text>
</comment>
<dbReference type="GO" id="GO:0004347">
    <property type="term" value="F:glucose-6-phosphate isomerase activity"/>
    <property type="evidence" value="ECO:0007669"/>
    <property type="project" value="UniProtKB-EC"/>
</dbReference>
<dbReference type="NCBIfam" id="NF001211">
    <property type="entry name" value="PRK00179.1"/>
    <property type="match status" value="1"/>
</dbReference>
<comment type="pathway">
    <text evidence="1 7 8">Carbohydrate degradation; glycolysis; D-glyceraldehyde 3-phosphate and glycerone phosphate from D-glucose: step 2/4.</text>
</comment>
<evidence type="ECO:0000313" key="10">
    <source>
        <dbReference type="Proteomes" id="UP001597158"/>
    </source>
</evidence>
<sequence length="561" mass="61427">MNQPAPRPSTTQLPAWQALRACCEAAAGRHIADEFAADPGRAERMHTEACGIFLDYAKNRVDAPTLALLFQLAREAGVAEQRAAMFGGERINRTEGRAVLHVALRMPAGSTLMVDGDDVVADVTAVRERVRRFSTAVREGGWRGHDGRRITDVVNIGIGGSDLGPQMACEALRDFAHRELRLHFISNVDGIALDRLLGTLDPGTTLFIVASKTFTTQETLTNANVARRWLLGHAGSEAAIARHFVAVSTNTEAVARFGIDTANMFGFWDWVGGRYSMWSAIGLPLALQIGAERFDELLAGAHAMDVHFRDAPFEHNLPVILALLGIWNVDFLDAPTQLIAPYHQGLHRLPAYLQQLDMESNGKSVRSDGHAVGCHTSPVIWGETGINGQHAYFQMLHQGTRPVPVDFIGVLEHPAHLHAQHRIAFANMVAQAEALMRGKRAAEAAAEMHAAGLPQERIDALLPHRVFAGNRPSNTLLLDRLDPRTLGALIALYEHRTFVQGVVWGVNPFDQWGVELGKQLAGRVLEDMDRSTDINAHDASTTALIDRYRRGARATDPVQHA</sequence>
<evidence type="ECO:0000256" key="6">
    <source>
        <dbReference type="ARBA" id="ARBA00029321"/>
    </source>
</evidence>
<dbReference type="Gene3D" id="3.40.50.10490">
    <property type="entry name" value="Glucose-6-phosphate isomerase like protein, domain 1"/>
    <property type="match status" value="2"/>
</dbReference>
<dbReference type="InterPro" id="IPR023096">
    <property type="entry name" value="G6P_Isomerase_C"/>
</dbReference>
<organism evidence="9 10">
    <name type="scientific">Thauera mechernichensis</name>
    <dbReference type="NCBI Taxonomy" id="82788"/>
    <lineage>
        <taxon>Bacteria</taxon>
        <taxon>Pseudomonadati</taxon>
        <taxon>Pseudomonadota</taxon>
        <taxon>Betaproteobacteria</taxon>
        <taxon>Rhodocyclales</taxon>
        <taxon>Zoogloeaceae</taxon>
        <taxon>Thauera</taxon>
    </lineage>
</organism>
<name>A0ABW3WFY4_9RHOO</name>
<feature type="active site" evidence="7">
    <location>
        <position position="390"/>
    </location>
</feature>
<accession>A0ABW3WFY4</accession>
<evidence type="ECO:0000313" key="9">
    <source>
        <dbReference type="EMBL" id="MFD1264155.1"/>
    </source>
</evidence>
<dbReference type="PROSITE" id="PS00765">
    <property type="entry name" value="P_GLUCOSE_ISOMERASE_1"/>
    <property type="match status" value="1"/>
</dbReference>
<keyword evidence="7" id="KW-0963">Cytoplasm</keyword>
<evidence type="ECO:0000256" key="8">
    <source>
        <dbReference type="RuleBase" id="RU000612"/>
    </source>
</evidence>
<dbReference type="EMBL" id="JBHTMC010000024">
    <property type="protein sequence ID" value="MFD1264155.1"/>
    <property type="molecule type" value="Genomic_DNA"/>
</dbReference>
<keyword evidence="4 7" id="KW-0324">Glycolysis</keyword>
<feature type="active site" description="Proton donor" evidence="7">
    <location>
        <position position="359"/>
    </location>
</feature>
<evidence type="ECO:0000256" key="2">
    <source>
        <dbReference type="ARBA" id="ARBA00006604"/>
    </source>
</evidence>
<evidence type="ECO:0000256" key="3">
    <source>
        <dbReference type="ARBA" id="ARBA00022432"/>
    </source>
</evidence>
<dbReference type="PROSITE" id="PS00174">
    <property type="entry name" value="P_GLUCOSE_ISOMERASE_2"/>
    <property type="match status" value="1"/>
</dbReference>
<evidence type="ECO:0000256" key="5">
    <source>
        <dbReference type="ARBA" id="ARBA00023235"/>
    </source>
</evidence>
<keyword evidence="5 7" id="KW-0413">Isomerase</keyword>
<dbReference type="InterPro" id="IPR018189">
    <property type="entry name" value="Phosphoglucose_isomerase_CS"/>
</dbReference>
<dbReference type="InterPro" id="IPR001672">
    <property type="entry name" value="G6P_Isomerase"/>
</dbReference>